<organism evidence="13 14">
    <name type="scientific">Chlamydomonas schloesseri</name>
    <dbReference type="NCBI Taxonomy" id="2026947"/>
    <lineage>
        <taxon>Eukaryota</taxon>
        <taxon>Viridiplantae</taxon>
        <taxon>Chlorophyta</taxon>
        <taxon>core chlorophytes</taxon>
        <taxon>Chlorophyceae</taxon>
        <taxon>CS clade</taxon>
        <taxon>Chlamydomonadales</taxon>
        <taxon>Chlamydomonadaceae</taxon>
        <taxon>Chlamydomonas</taxon>
    </lineage>
</organism>
<dbReference type="PROSITE" id="PS00107">
    <property type="entry name" value="PROTEIN_KINASE_ATP"/>
    <property type="match status" value="1"/>
</dbReference>
<dbReference type="SUPFAM" id="SSF56112">
    <property type="entry name" value="Protein kinase-like (PK-like)"/>
    <property type="match status" value="1"/>
</dbReference>
<evidence type="ECO:0000256" key="9">
    <source>
        <dbReference type="ARBA" id="ARBA00048367"/>
    </source>
</evidence>
<keyword evidence="6" id="KW-0418">Kinase</keyword>
<evidence type="ECO:0000256" key="10">
    <source>
        <dbReference type="PROSITE-ProRule" id="PRU10141"/>
    </source>
</evidence>
<dbReference type="EMBL" id="JAEHOD010000005">
    <property type="protein sequence ID" value="KAG2452737.1"/>
    <property type="molecule type" value="Genomic_DNA"/>
</dbReference>
<evidence type="ECO:0000256" key="1">
    <source>
        <dbReference type="ARBA" id="ARBA00006485"/>
    </source>
</evidence>
<dbReference type="Pfam" id="PF00069">
    <property type="entry name" value="Pkinase"/>
    <property type="match status" value="1"/>
</dbReference>
<dbReference type="GO" id="GO:0005524">
    <property type="term" value="F:ATP binding"/>
    <property type="evidence" value="ECO:0007669"/>
    <property type="project" value="UniProtKB-UniRule"/>
</dbReference>
<dbReference type="InterPro" id="IPR050108">
    <property type="entry name" value="CDK"/>
</dbReference>
<keyword evidence="7 10" id="KW-0067">ATP-binding</keyword>
<dbReference type="PROSITE" id="PS00108">
    <property type="entry name" value="PROTEIN_KINASE_ST"/>
    <property type="match status" value="1"/>
</dbReference>
<evidence type="ECO:0000256" key="3">
    <source>
        <dbReference type="ARBA" id="ARBA00022527"/>
    </source>
</evidence>
<dbReference type="InterPro" id="IPR008271">
    <property type="entry name" value="Ser/Thr_kinase_AS"/>
</dbReference>
<comment type="catalytic activity">
    <reaction evidence="9">
        <text>L-seryl-[protein] + ATP = O-phospho-L-seryl-[protein] + ADP + H(+)</text>
        <dbReference type="Rhea" id="RHEA:17989"/>
        <dbReference type="Rhea" id="RHEA-COMP:9863"/>
        <dbReference type="Rhea" id="RHEA-COMP:11604"/>
        <dbReference type="ChEBI" id="CHEBI:15378"/>
        <dbReference type="ChEBI" id="CHEBI:29999"/>
        <dbReference type="ChEBI" id="CHEBI:30616"/>
        <dbReference type="ChEBI" id="CHEBI:83421"/>
        <dbReference type="ChEBI" id="CHEBI:456216"/>
        <dbReference type="EC" id="2.7.11.22"/>
    </reaction>
</comment>
<dbReference type="Gene3D" id="1.10.510.10">
    <property type="entry name" value="Transferase(Phosphotransferase) domain 1"/>
    <property type="match status" value="1"/>
</dbReference>
<evidence type="ECO:0000256" key="6">
    <source>
        <dbReference type="ARBA" id="ARBA00022777"/>
    </source>
</evidence>
<evidence type="ECO:0000256" key="7">
    <source>
        <dbReference type="ARBA" id="ARBA00022840"/>
    </source>
</evidence>
<keyword evidence="14" id="KW-1185">Reference proteome</keyword>
<evidence type="ECO:0000259" key="12">
    <source>
        <dbReference type="PROSITE" id="PS50011"/>
    </source>
</evidence>
<dbReference type="PANTHER" id="PTHR24056:SF171">
    <property type="entry name" value="CYCLIN-DEPENDENT KINASE 20"/>
    <property type="match status" value="1"/>
</dbReference>
<keyword evidence="5 10" id="KW-0547">Nucleotide-binding</keyword>
<dbReference type="OrthoDB" id="1732493at2759"/>
<keyword evidence="3 11" id="KW-0723">Serine/threonine-protein kinase</keyword>
<comment type="caution">
    <text evidence="13">The sequence shown here is derived from an EMBL/GenBank/DDBJ whole genome shotgun (WGS) entry which is preliminary data.</text>
</comment>
<feature type="binding site" evidence="10">
    <location>
        <position position="41"/>
    </location>
    <ligand>
        <name>ATP</name>
        <dbReference type="ChEBI" id="CHEBI:30616"/>
    </ligand>
</feature>
<comment type="similarity">
    <text evidence="1">Belongs to the protein kinase superfamily. CMGC Ser/Thr protein kinase family. CDC2/CDKX subfamily.</text>
</comment>
<dbReference type="InterPro" id="IPR017441">
    <property type="entry name" value="Protein_kinase_ATP_BS"/>
</dbReference>
<proteinExistence type="inferred from homology"/>
<gene>
    <name evidence="13" type="ORF">HYH02_002967</name>
</gene>
<dbReference type="AlphaFoldDB" id="A0A836BAK2"/>
<dbReference type="InterPro" id="IPR011009">
    <property type="entry name" value="Kinase-like_dom_sf"/>
</dbReference>
<dbReference type="PROSITE" id="PS50011">
    <property type="entry name" value="PROTEIN_KINASE_DOM"/>
    <property type="match status" value="1"/>
</dbReference>
<dbReference type="Proteomes" id="UP000613740">
    <property type="component" value="Unassembled WGS sequence"/>
</dbReference>
<dbReference type="PANTHER" id="PTHR24056">
    <property type="entry name" value="CELL DIVISION PROTEIN KINASE"/>
    <property type="match status" value="1"/>
</dbReference>
<evidence type="ECO:0000313" key="13">
    <source>
        <dbReference type="EMBL" id="KAG2452737.1"/>
    </source>
</evidence>
<dbReference type="EC" id="2.7.11.22" evidence="2"/>
<accession>A0A836BAK2</accession>
<sequence length="362" mass="38294">MPSTLQGTFHTYRIIRRLGQGAFGEVSLAGVLETGEVVALKRIHIRNTGGIPDVVVREIKALQSVSHPNVVALLDVFPKGQAIYLVQEYCTTDLAALLRRLPAPPPERIAKGLMLQLCRGLEALHAEGIMHRDVKPSNTLLSAASGTAKLADCGLARPLDGGERPAYTHAVATRWYRAPELLYGARAYGPGVDVWALGLVFAELLGLSPLVPGDNDIDQLGRVIATFGSMEPAWPGVRALPDWGKVAFPHCEPLPLAELLPGAPPAARDFLAAFLRYDPAKRITAAAAVRSAYLTTTQPLPADEAEVAAWLTDTLAANEAAAAALKQQQQVAAAVVATAGPAQPQHAVSGVRMPPAASLPLV</sequence>
<evidence type="ECO:0000256" key="4">
    <source>
        <dbReference type="ARBA" id="ARBA00022679"/>
    </source>
</evidence>
<dbReference type="FunFam" id="1.10.510.10:FF:002289">
    <property type="match status" value="1"/>
</dbReference>
<evidence type="ECO:0000256" key="5">
    <source>
        <dbReference type="ARBA" id="ARBA00022741"/>
    </source>
</evidence>
<evidence type="ECO:0000256" key="2">
    <source>
        <dbReference type="ARBA" id="ARBA00012425"/>
    </source>
</evidence>
<protein>
    <recommendedName>
        <fullName evidence="2">cyclin-dependent kinase</fullName>
        <ecNumber evidence="2">2.7.11.22</ecNumber>
    </recommendedName>
</protein>
<dbReference type="Gene3D" id="3.30.200.20">
    <property type="entry name" value="Phosphorylase Kinase, domain 1"/>
    <property type="match status" value="1"/>
</dbReference>
<comment type="catalytic activity">
    <reaction evidence="8">
        <text>L-threonyl-[protein] + ATP = O-phospho-L-threonyl-[protein] + ADP + H(+)</text>
        <dbReference type="Rhea" id="RHEA:46608"/>
        <dbReference type="Rhea" id="RHEA-COMP:11060"/>
        <dbReference type="Rhea" id="RHEA-COMP:11605"/>
        <dbReference type="ChEBI" id="CHEBI:15378"/>
        <dbReference type="ChEBI" id="CHEBI:30013"/>
        <dbReference type="ChEBI" id="CHEBI:30616"/>
        <dbReference type="ChEBI" id="CHEBI:61977"/>
        <dbReference type="ChEBI" id="CHEBI:456216"/>
        <dbReference type="EC" id="2.7.11.22"/>
    </reaction>
</comment>
<dbReference type="FunFam" id="3.30.200.20:FF:001221">
    <property type="entry name" value="Cyclin dependent kinase"/>
    <property type="match status" value="1"/>
</dbReference>
<keyword evidence="4" id="KW-0808">Transferase</keyword>
<dbReference type="GO" id="GO:0005634">
    <property type="term" value="C:nucleus"/>
    <property type="evidence" value="ECO:0007669"/>
    <property type="project" value="TreeGrafter"/>
</dbReference>
<dbReference type="SMART" id="SM00220">
    <property type="entry name" value="S_TKc"/>
    <property type="match status" value="1"/>
</dbReference>
<feature type="domain" description="Protein kinase" evidence="12">
    <location>
        <begin position="12"/>
        <end position="294"/>
    </location>
</feature>
<reference evidence="13" key="1">
    <citation type="journal article" date="2020" name="bioRxiv">
        <title>Comparative genomics of Chlamydomonas.</title>
        <authorList>
            <person name="Craig R.J."/>
            <person name="Hasan A.R."/>
            <person name="Ness R.W."/>
            <person name="Keightley P.D."/>
        </authorList>
    </citation>
    <scope>NUCLEOTIDE SEQUENCE</scope>
    <source>
        <strain evidence="13">CCAP 11/173</strain>
    </source>
</reference>
<evidence type="ECO:0000313" key="14">
    <source>
        <dbReference type="Proteomes" id="UP000613740"/>
    </source>
</evidence>
<evidence type="ECO:0000256" key="8">
    <source>
        <dbReference type="ARBA" id="ARBA00047811"/>
    </source>
</evidence>
<name>A0A836BAK2_9CHLO</name>
<dbReference type="InterPro" id="IPR000719">
    <property type="entry name" value="Prot_kinase_dom"/>
</dbReference>
<dbReference type="GO" id="GO:0004693">
    <property type="term" value="F:cyclin-dependent protein serine/threonine kinase activity"/>
    <property type="evidence" value="ECO:0007669"/>
    <property type="project" value="UniProtKB-EC"/>
</dbReference>
<evidence type="ECO:0000256" key="11">
    <source>
        <dbReference type="RuleBase" id="RU000304"/>
    </source>
</evidence>